<proteinExistence type="predicted"/>
<evidence type="ECO:0000313" key="3">
    <source>
        <dbReference type="Proteomes" id="UP001066276"/>
    </source>
</evidence>
<comment type="caution">
    <text evidence="2">The sequence shown here is derived from an EMBL/GenBank/DDBJ whole genome shotgun (WGS) entry which is preliminary data.</text>
</comment>
<accession>A0AAV7TD67</accession>
<dbReference type="AlphaFoldDB" id="A0AAV7TD67"/>
<dbReference type="EMBL" id="JANPWB010000007">
    <property type="protein sequence ID" value="KAJ1174346.1"/>
    <property type="molecule type" value="Genomic_DNA"/>
</dbReference>
<reference evidence="2" key="1">
    <citation type="journal article" date="2022" name="bioRxiv">
        <title>Sequencing and chromosome-scale assembly of the giantPleurodeles waltlgenome.</title>
        <authorList>
            <person name="Brown T."/>
            <person name="Elewa A."/>
            <person name="Iarovenko S."/>
            <person name="Subramanian E."/>
            <person name="Araus A.J."/>
            <person name="Petzold A."/>
            <person name="Susuki M."/>
            <person name="Suzuki K.-i.T."/>
            <person name="Hayashi T."/>
            <person name="Toyoda A."/>
            <person name="Oliveira C."/>
            <person name="Osipova E."/>
            <person name="Leigh N.D."/>
            <person name="Simon A."/>
            <person name="Yun M.H."/>
        </authorList>
    </citation>
    <scope>NUCLEOTIDE SEQUENCE</scope>
    <source>
        <strain evidence="2">20211129_DDA</strain>
        <tissue evidence="2">Liver</tissue>
    </source>
</reference>
<keyword evidence="3" id="KW-1185">Reference proteome</keyword>
<protein>
    <submittedName>
        <fullName evidence="2">Uncharacterized protein</fullName>
    </submittedName>
</protein>
<feature type="compositionally biased region" description="Polar residues" evidence="1">
    <location>
        <begin position="103"/>
        <end position="118"/>
    </location>
</feature>
<name>A0AAV7TD67_PLEWA</name>
<feature type="region of interest" description="Disordered" evidence="1">
    <location>
        <begin position="1"/>
        <end position="125"/>
    </location>
</feature>
<sequence>MNLERGRDVTEVEPSVWYPGGMTQRTPHQEEEWFRNVTAEEVTPEEDKREEMDAEGGSEPQVRQEGKRGQKEENTGGGSMEFAEEKPELPQWPWAEQRRATKPDSNVNQQGERNTTLQPGHVPVGTWQNQVWLYWERKRPLFMRSRGGRGRIRDQSGGKVT</sequence>
<feature type="compositionally biased region" description="Basic and acidic residues" evidence="1">
    <location>
        <begin position="1"/>
        <end position="10"/>
    </location>
</feature>
<evidence type="ECO:0000256" key="1">
    <source>
        <dbReference type="SAM" id="MobiDB-lite"/>
    </source>
</evidence>
<gene>
    <name evidence="2" type="ORF">NDU88_006168</name>
</gene>
<dbReference type="Proteomes" id="UP001066276">
    <property type="component" value="Chromosome 4_1"/>
</dbReference>
<evidence type="ECO:0000313" key="2">
    <source>
        <dbReference type="EMBL" id="KAJ1174346.1"/>
    </source>
</evidence>
<organism evidence="2 3">
    <name type="scientific">Pleurodeles waltl</name>
    <name type="common">Iberian ribbed newt</name>
    <dbReference type="NCBI Taxonomy" id="8319"/>
    <lineage>
        <taxon>Eukaryota</taxon>
        <taxon>Metazoa</taxon>
        <taxon>Chordata</taxon>
        <taxon>Craniata</taxon>
        <taxon>Vertebrata</taxon>
        <taxon>Euteleostomi</taxon>
        <taxon>Amphibia</taxon>
        <taxon>Batrachia</taxon>
        <taxon>Caudata</taxon>
        <taxon>Salamandroidea</taxon>
        <taxon>Salamandridae</taxon>
        <taxon>Pleurodelinae</taxon>
        <taxon>Pleurodeles</taxon>
    </lineage>
</organism>
<feature type="compositionally biased region" description="Basic and acidic residues" evidence="1">
    <location>
        <begin position="62"/>
        <end position="74"/>
    </location>
</feature>